<proteinExistence type="predicted"/>
<evidence type="ECO:0000313" key="1">
    <source>
        <dbReference type="EMBL" id="GBG70924.1"/>
    </source>
</evidence>
<dbReference type="EMBL" id="BFEA01000138">
    <property type="protein sequence ID" value="GBG70924.1"/>
    <property type="molecule type" value="Genomic_DNA"/>
</dbReference>
<dbReference type="Proteomes" id="UP000265515">
    <property type="component" value="Unassembled WGS sequence"/>
</dbReference>
<dbReference type="AlphaFoldDB" id="A0A388KLJ1"/>
<sequence>MRMHVLEPADPHSAMEENICGYPEEEHMARRWKGDTHAASNLVGGYDTDGALLDLVMQSVRSRHTRLQLQRPLRANAYQEVLSIVVKGADMNRSLGIGELRKWEMGTDMTRAVLSHGAEDGSLPSLRKWNDGSLPSPRKQNARKLLRNYDCAFYFAEDGSKPWLQGTSMCRQFIVGGRMAAIAFGMVLWTVCRL</sequence>
<accession>A0A388KLJ1</accession>
<organism evidence="1 2">
    <name type="scientific">Chara braunii</name>
    <name type="common">Braun's stonewort</name>
    <dbReference type="NCBI Taxonomy" id="69332"/>
    <lineage>
        <taxon>Eukaryota</taxon>
        <taxon>Viridiplantae</taxon>
        <taxon>Streptophyta</taxon>
        <taxon>Charophyceae</taxon>
        <taxon>Charales</taxon>
        <taxon>Characeae</taxon>
        <taxon>Chara</taxon>
    </lineage>
</organism>
<evidence type="ECO:0000313" key="2">
    <source>
        <dbReference type="Proteomes" id="UP000265515"/>
    </source>
</evidence>
<reference evidence="1 2" key="1">
    <citation type="journal article" date="2018" name="Cell">
        <title>The Chara Genome: Secondary Complexity and Implications for Plant Terrestrialization.</title>
        <authorList>
            <person name="Nishiyama T."/>
            <person name="Sakayama H."/>
            <person name="Vries J.D."/>
            <person name="Buschmann H."/>
            <person name="Saint-Marcoux D."/>
            <person name="Ullrich K.K."/>
            <person name="Haas F.B."/>
            <person name="Vanderstraeten L."/>
            <person name="Becker D."/>
            <person name="Lang D."/>
            <person name="Vosolsobe S."/>
            <person name="Rombauts S."/>
            <person name="Wilhelmsson P.K.I."/>
            <person name="Janitza P."/>
            <person name="Kern R."/>
            <person name="Heyl A."/>
            <person name="Rumpler F."/>
            <person name="Villalobos L.I.A.C."/>
            <person name="Clay J.M."/>
            <person name="Skokan R."/>
            <person name="Toyoda A."/>
            <person name="Suzuki Y."/>
            <person name="Kagoshima H."/>
            <person name="Schijlen E."/>
            <person name="Tajeshwar N."/>
            <person name="Catarino B."/>
            <person name="Hetherington A.J."/>
            <person name="Saltykova A."/>
            <person name="Bonnot C."/>
            <person name="Breuninger H."/>
            <person name="Symeonidi A."/>
            <person name="Radhakrishnan G.V."/>
            <person name="Van Nieuwerburgh F."/>
            <person name="Deforce D."/>
            <person name="Chang C."/>
            <person name="Karol K.G."/>
            <person name="Hedrich R."/>
            <person name="Ulvskov P."/>
            <person name="Glockner G."/>
            <person name="Delwiche C.F."/>
            <person name="Petrasek J."/>
            <person name="Van de Peer Y."/>
            <person name="Friml J."/>
            <person name="Beilby M."/>
            <person name="Dolan L."/>
            <person name="Kohara Y."/>
            <person name="Sugano S."/>
            <person name="Fujiyama A."/>
            <person name="Delaux P.-M."/>
            <person name="Quint M."/>
            <person name="TheiBen G."/>
            <person name="Hagemann M."/>
            <person name="Harholt J."/>
            <person name="Dunand C."/>
            <person name="Zachgo S."/>
            <person name="Langdale J."/>
            <person name="Maumus F."/>
            <person name="Straeten D.V.D."/>
            <person name="Gould S.B."/>
            <person name="Rensing S.A."/>
        </authorList>
    </citation>
    <scope>NUCLEOTIDE SEQUENCE [LARGE SCALE GENOMIC DNA]</scope>
    <source>
        <strain evidence="1 2">S276</strain>
    </source>
</reference>
<gene>
    <name evidence="1" type="ORF">CBR_g8226</name>
</gene>
<dbReference type="Gramene" id="GBG70924">
    <property type="protein sequence ID" value="GBG70924"/>
    <property type="gene ID" value="CBR_g8226"/>
</dbReference>
<comment type="caution">
    <text evidence="1">The sequence shown here is derived from an EMBL/GenBank/DDBJ whole genome shotgun (WGS) entry which is preliminary data.</text>
</comment>
<keyword evidence="2" id="KW-1185">Reference proteome</keyword>
<name>A0A388KLJ1_CHABU</name>
<protein>
    <submittedName>
        <fullName evidence="1">Uncharacterized protein</fullName>
    </submittedName>
</protein>